<dbReference type="GO" id="GO:0009002">
    <property type="term" value="F:serine-type D-Ala-D-Ala carboxypeptidase activity"/>
    <property type="evidence" value="ECO:0007669"/>
    <property type="project" value="UniProtKB-EC"/>
</dbReference>
<proteinExistence type="predicted"/>
<gene>
    <name evidence="2" type="ORF">MNBD_GAMMA22-2691</name>
</gene>
<dbReference type="PANTHER" id="PTHR34385">
    <property type="entry name" value="D-ALANYL-D-ALANINE CARBOXYPEPTIDASE"/>
    <property type="match status" value="1"/>
</dbReference>
<dbReference type="Pfam" id="PF02557">
    <property type="entry name" value="VanY"/>
    <property type="match status" value="1"/>
</dbReference>
<feature type="domain" description="D-alanyl-D-alanine carboxypeptidase-like core" evidence="1">
    <location>
        <begin position="212"/>
        <end position="314"/>
    </location>
</feature>
<evidence type="ECO:0000259" key="1">
    <source>
        <dbReference type="Pfam" id="PF02557"/>
    </source>
</evidence>
<dbReference type="EMBL" id="UOFS01000006">
    <property type="protein sequence ID" value="VAW91281.1"/>
    <property type="molecule type" value="Genomic_DNA"/>
</dbReference>
<keyword evidence="2" id="KW-0378">Hydrolase</keyword>
<accession>A0A3B0ZHZ0</accession>
<dbReference type="PANTHER" id="PTHR34385:SF1">
    <property type="entry name" value="PEPTIDOGLYCAN L-ALANYL-D-GLUTAMATE ENDOPEPTIDASE CWLK"/>
    <property type="match status" value="1"/>
</dbReference>
<evidence type="ECO:0000313" key="2">
    <source>
        <dbReference type="EMBL" id="VAW91281.1"/>
    </source>
</evidence>
<keyword evidence="2" id="KW-0121">Carboxypeptidase</keyword>
<dbReference type="GO" id="GO:0006508">
    <property type="term" value="P:proteolysis"/>
    <property type="evidence" value="ECO:0007669"/>
    <property type="project" value="InterPro"/>
</dbReference>
<dbReference type="Gene3D" id="3.30.1380.10">
    <property type="match status" value="1"/>
</dbReference>
<dbReference type="InterPro" id="IPR003709">
    <property type="entry name" value="VanY-like_core_dom"/>
</dbReference>
<dbReference type="CDD" id="cd14814">
    <property type="entry name" value="Peptidase_M15"/>
    <property type="match status" value="1"/>
</dbReference>
<organism evidence="2">
    <name type="scientific">hydrothermal vent metagenome</name>
    <dbReference type="NCBI Taxonomy" id="652676"/>
    <lineage>
        <taxon>unclassified sequences</taxon>
        <taxon>metagenomes</taxon>
        <taxon>ecological metagenomes</taxon>
    </lineage>
</organism>
<keyword evidence="2" id="KW-0645">Protease</keyword>
<protein>
    <submittedName>
        <fullName evidence="2">D-alanyl-D-alanine carboxypeptidase</fullName>
        <ecNumber evidence="2">3.4.16.4</ecNumber>
    </submittedName>
</protein>
<dbReference type="InterPro" id="IPR009045">
    <property type="entry name" value="Zn_M74/Hedgehog-like"/>
</dbReference>
<name>A0A3B0ZHZ0_9ZZZZ</name>
<sequence>MDRRKVLGYLSAIGIAGIYGSRLLTSESTDKITSSSESDTTTMTGAINSVENSIVKPEKPIKVEAILKSVDIETDDTAVVDYLYKIQHFNNDFKSDVFLEPKNFLVLKRLSRRLNRAQKIIGYLNFSILDFPLLVRYSKNYPAIGKFTSSELDLVDELISRSAQDYGFYGDKLITNVNDKIPAQDLSKISSSGQYLYKDAAYSLYKRIQDDVGERVILTSGVRGLMKQLQLFTAKAVKTQGNLSRASRSLAPPGHSYHGVGDFDIGDIKLGKMNFTEKFSDTDIYKKLVDLGYIKIRYRSNNKFGVRYEPWHIKVS</sequence>
<dbReference type="AlphaFoldDB" id="A0A3B0ZHZ0"/>
<reference evidence="2" key="1">
    <citation type="submission" date="2018-06" db="EMBL/GenBank/DDBJ databases">
        <authorList>
            <person name="Zhirakovskaya E."/>
        </authorList>
    </citation>
    <scope>NUCLEOTIDE SEQUENCE</scope>
</reference>
<dbReference type="SUPFAM" id="SSF55166">
    <property type="entry name" value="Hedgehog/DD-peptidase"/>
    <property type="match status" value="1"/>
</dbReference>
<dbReference type="EC" id="3.4.16.4" evidence="2"/>
<dbReference type="InterPro" id="IPR052179">
    <property type="entry name" value="DD-CPase-like"/>
</dbReference>